<accession>A0AAV3PT89</accession>
<dbReference type="PANTHER" id="PTHR33116">
    <property type="entry name" value="REVERSE TRANSCRIPTASE ZINC-BINDING DOMAIN-CONTAINING PROTEIN-RELATED-RELATED"/>
    <property type="match status" value="1"/>
</dbReference>
<sequence length="236" mass="26455">MLYVESVTYSLLINGEKVGCLCQRGINGLTMENGLEPLSHLMFADDTFCSLWSGQSVNVQKSTIVFSPSVDAQTRGMVIEILGIPKVPTHGKYLGLPTSIGASKKEVFKSVLDRIRTKVDNWKSRLLLKADTKNKKIYWVSWTTLCKSKEEGGLGFRKAQDFNNALLYKQAWRFLTDPNSILALTYKARADIPYWSSSPRGVFTVKGTYHIQRHLNNARSLDASNSSSDSTTFKNM</sequence>
<gene>
    <name evidence="1" type="ORF">LIER_11678</name>
</gene>
<protein>
    <submittedName>
        <fullName evidence="1">Uncharacterized protein</fullName>
    </submittedName>
</protein>
<dbReference type="AlphaFoldDB" id="A0AAV3PT89"/>
<keyword evidence="2" id="KW-1185">Reference proteome</keyword>
<reference evidence="1 2" key="1">
    <citation type="submission" date="2024-01" db="EMBL/GenBank/DDBJ databases">
        <title>The complete chloroplast genome sequence of Lithospermum erythrorhizon: insights into the phylogenetic relationship among Boraginaceae species and the maternal lineages of purple gromwells.</title>
        <authorList>
            <person name="Okada T."/>
            <person name="Watanabe K."/>
        </authorList>
    </citation>
    <scope>NUCLEOTIDE SEQUENCE [LARGE SCALE GENOMIC DNA]</scope>
</reference>
<name>A0AAV3PT89_LITER</name>
<evidence type="ECO:0000313" key="1">
    <source>
        <dbReference type="EMBL" id="GAA0153438.1"/>
    </source>
</evidence>
<dbReference type="Proteomes" id="UP001454036">
    <property type="component" value="Unassembled WGS sequence"/>
</dbReference>
<dbReference type="EMBL" id="BAABME010002179">
    <property type="protein sequence ID" value="GAA0153438.1"/>
    <property type="molecule type" value="Genomic_DNA"/>
</dbReference>
<comment type="caution">
    <text evidence="1">The sequence shown here is derived from an EMBL/GenBank/DDBJ whole genome shotgun (WGS) entry which is preliminary data.</text>
</comment>
<proteinExistence type="predicted"/>
<organism evidence="1 2">
    <name type="scientific">Lithospermum erythrorhizon</name>
    <name type="common">Purple gromwell</name>
    <name type="synonym">Lithospermum officinale var. erythrorhizon</name>
    <dbReference type="NCBI Taxonomy" id="34254"/>
    <lineage>
        <taxon>Eukaryota</taxon>
        <taxon>Viridiplantae</taxon>
        <taxon>Streptophyta</taxon>
        <taxon>Embryophyta</taxon>
        <taxon>Tracheophyta</taxon>
        <taxon>Spermatophyta</taxon>
        <taxon>Magnoliopsida</taxon>
        <taxon>eudicotyledons</taxon>
        <taxon>Gunneridae</taxon>
        <taxon>Pentapetalae</taxon>
        <taxon>asterids</taxon>
        <taxon>lamiids</taxon>
        <taxon>Boraginales</taxon>
        <taxon>Boraginaceae</taxon>
        <taxon>Boraginoideae</taxon>
        <taxon>Lithospermeae</taxon>
        <taxon>Lithospermum</taxon>
    </lineage>
</organism>
<dbReference type="PANTHER" id="PTHR33116:SF86">
    <property type="entry name" value="REVERSE TRANSCRIPTASE DOMAIN-CONTAINING PROTEIN"/>
    <property type="match status" value="1"/>
</dbReference>
<evidence type="ECO:0000313" key="2">
    <source>
        <dbReference type="Proteomes" id="UP001454036"/>
    </source>
</evidence>